<accession>A0A844GEF9</accession>
<sequence>MMNVGASLVIGGVVQLLSPQPKVASSSNSSGTSSYAFGNTENVAGQGYAIPVGYGRMLVGSIAVAAGMYAENMGAYADSNPSISVNSNIKGLLRG</sequence>
<dbReference type="RefSeq" id="WP_230371227.1">
    <property type="nucleotide sequence ID" value="NZ_WLYX01000001.1"/>
</dbReference>
<keyword evidence="2" id="KW-1185">Reference proteome</keyword>
<dbReference type="AlphaFoldDB" id="A0A844GEF9"/>
<protein>
    <submittedName>
        <fullName evidence="1">Uncharacterized protein</fullName>
    </submittedName>
</protein>
<organism evidence="1 2">
    <name type="scientific">Paludibacterium denitrificans</name>
    <dbReference type="NCBI Taxonomy" id="2675226"/>
    <lineage>
        <taxon>Bacteria</taxon>
        <taxon>Pseudomonadati</taxon>
        <taxon>Pseudomonadota</taxon>
        <taxon>Betaproteobacteria</taxon>
        <taxon>Neisseriales</taxon>
        <taxon>Chromobacteriaceae</taxon>
        <taxon>Paludibacterium</taxon>
    </lineage>
</organism>
<evidence type="ECO:0000313" key="1">
    <source>
        <dbReference type="EMBL" id="MTD34039.1"/>
    </source>
</evidence>
<dbReference type="EMBL" id="WLYX01000001">
    <property type="protein sequence ID" value="MTD34039.1"/>
    <property type="molecule type" value="Genomic_DNA"/>
</dbReference>
<evidence type="ECO:0000313" key="2">
    <source>
        <dbReference type="Proteomes" id="UP000446658"/>
    </source>
</evidence>
<reference evidence="1 2" key="1">
    <citation type="submission" date="2019-11" db="EMBL/GenBank/DDBJ databases">
        <title>Draft genome sequence of Paludibacterium sp. dN18-1.</title>
        <authorList>
            <person name="Im W.-T."/>
        </authorList>
    </citation>
    <scope>NUCLEOTIDE SEQUENCE [LARGE SCALE GENOMIC DNA]</scope>
    <source>
        <strain evidence="2">dN 18-1</strain>
    </source>
</reference>
<dbReference type="Proteomes" id="UP000446658">
    <property type="component" value="Unassembled WGS sequence"/>
</dbReference>
<comment type="caution">
    <text evidence="1">The sequence shown here is derived from an EMBL/GenBank/DDBJ whole genome shotgun (WGS) entry which is preliminary data.</text>
</comment>
<gene>
    <name evidence="1" type="ORF">GKE73_16530</name>
</gene>
<proteinExistence type="predicted"/>
<name>A0A844GEF9_9NEIS</name>